<organism evidence="1 2">
    <name type="scientific">Lentinus brumalis</name>
    <dbReference type="NCBI Taxonomy" id="2498619"/>
    <lineage>
        <taxon>Eukaryota</taxon>
        <taxon>Fungi</taxon>
        <taxon>Dikarya</taxon>
        <taxon>Basidiomycota</taxon>
        <taxon>Agaricomycotina</taxon>
        <taxon>Agaricomycetes</taxon>
        <taxon>Polyporales</taxon>
        <taxon>Polyporaceae</taxon>
        <taxon>Lentinus</taxon>
    </lineage>
</organism>
<accession>A0A371CWU9</accession>
<dbReference type="OrthoDB" id="3255021at2759"/>
<reference evidence="1 2" key="1">
    <citation type="journal article" date="2018" name="Biotechnol. Biofuels">
        <title>Integrative visual omics of the white-rot fungus Polyporus brumalis exposes the biotechnological potential of its oxidative enzymes for delignifying raw plant biomass.</title>
        <authorList>
            <person name="Miyauchi S."/>
            <person name="Rancon A."/>
            <person name="Drula E."/>
            <person name="Hage H."/>
            <person name="Chaduli D."/>
            <person name="Favel A."/>
            <person name="Grisel S."/>
            <person name="Henrissat B."/>
            <person name="Herpoel-Gimbert I."/>
            <person name="Ruiz-Duenas F.J."/>
            <person name="Chevret D."/>
            <person name="Hainaut M."/>
            <person name="Lin J."/>
            <person name="Wang M."/>
            <person name="Pangilinan J."/>
            <person name="Lipzen A."/>
            <person name="Lesage-Meessen L."/>
            <person name="Navarro D."/>
            <person name="Riley R."/>
            <person name="Grigoriev I.V."/>
            <person name="Zhou S."/>
            <person name="Raouche S."/>
            <person name="Rosso M.N."/>
        </authorList>
    </citation>
    <scope>NUCLEOTIDE SEQUENCE [LARGE SCALE GENOMIC DNA]</scope>
    <source>
        <strain evidence="1 2">BRFM 1820</strain>
    </source>
</reference>
<gene>
    <name evidence="1" type="ORF">OH76DRAFT_1328629</name>
</gene>
<dbReference type="Proteomes" id="UP000256964">
    <property type="component" value="Unassembled WGS sequence"/>
</dbReference>
<protein>
    <recommendedName>
        <fullName evidence="3">Reverse transcriptase zinc-binding domain-containing protein</fullName>
    </recommendedName>
</protein>
<evidence type="ECO:0000313" key="1">
    <source>
        <dbReference type="EMBL" id="RDX44758.1"/>
    </source>
</evidence>
<dbReference type="AlphaFoldDB" id="A0A371CWU9"/>
<evidence type="ECO:0008006" key="3">
    <source>
        <dbReference type="Google" id="ProtNLM"/>
    </source>
</evidence>
<feature type="non-terminal residue" evidence="1">
    <location>
        <position position="85"/>
    </location>
</feature>
<dbReference type="EMBL" id="KZ857446">
    <property type="protein sequence ID" value="RDX44758.1"/>
    <property type="molecule type" value="Genomic_DNA"/>
</dbReference>
<evidence type="ECO:0000313" key="2">
    <source>
        <dbReference type="Proteomes" id="UP000256964"/>
    </source>
</evidence>
<feature type="non-terminal residue" evidence="1">
    <location>
        <position position="1"/>
    </location>
</feature>
<name>A0A371CWU9_9APHY</name>
<keyword evidence="2" id="KW-1185">Reference proteome</keyword>
<sequence>LRSGHVGLNRFLSRIRAVDSPLCSVCHVPETVPHYLLTCRRFIQARHALRQAVEGPLSLRSTIGNPKARTAVLEYVDATGRFQAY</sequence>
<proteinExistence type="predicted"/>